<dbReference type="InterPro" id="IPR017451">
    <property type="entry name" value="F-box-assoc_interact_dom"/>
</dbReference>
<feature type="domain" description="F-box" evidence="1">
    <location>
        <begin position="27"/>
        <end position="72"/>
    </location>
</feature>
<dbReference type="CDD" id="cd22157">
    <property type="entry name" value="F-box_AtFBW1-like"/>
    <property type="match status" value="1"/>
</dbReference>
<dbReference type="SMART" id="SM00256">
    <property type="entry name" value="FBOX"/>
    <property type="match status" value="1"/>
</dbReference>
<evidence type="ECO:0000313" key="2">
    <source>
        <dbReference type="EMBL" id="AFK37781.1"/>
    </source>
</evidence>
<proteinExistence type="evidence at transcript level"/>
<dbReference type="PANTHER" id="PTHR31672:SF13">
    <property type="entry name" value="F-BOX PROTEIN CPR30-LIKE"/>
    <property type="match status" value="1"/>
</dbReference>
<dbReference type="PROSITE" id="PS50181">
    <property type="entry name" value="FBOX"/>
    <property type="match status" value="1"/>
</dbReference>
<accession>I3SBY9</accession>
<dbReference type="PANTHER" id="PTHR31672">
    <property type="entry name" value="BNACNNG10540D PROTEIN"/>
    <property type="match status" value="1"/>
</dbReference>
<protein>
    <recommendedName>
        <fullName evidence="1">F-box domain-containing protein</fullName>
    </recommendedName>
</protein>
<name>I3SBY9_LOTJA</name>
<dbReference type="InterPro" id="IPR001810">
    <property type="entry name" value="F-box_dom"/>
</dbReference>
<dbReference type="NCBIfam" id="TIGR01640">
    <property type="entry name" value="F_box_assoc_1"/>
    <property type="match status" value="1"/>
</dbReference>
<evidence type="ECO:0000259" key="1">
    <source>
        <dbReference type="PROSITE" id="PS50181"/>
    </source>
</evidence>
<dbReference type="Gene3D" id="1.20.1280.50">
    <property type="match status" value="1"/>
</dbReference>
<dbReference type="InterPro" id="IPR050796">
    <property type="entry name" value="SCF_F-box_component"/>
</dbReference>
<organism evidence="2">
    <name type="scientific">Lotus japonicus</name>
    <name type="common">Lotus corniculatus var. japonicus</name>
    <dbReference type="NCBI Taxonomy" id="34305"/>
    <lineage>
        <taxon>Eukaryota</taxon>
        <taxon>Viridiplantae</taxon>
        <taxon>Streptophyta</taxon>
        <taxon>Embryophyta</taxon>
        <taxon>Tracheophyta</taxon>
        <taxon>Spermatophyta</taxon>
        <taxon>Magnoliopsida</taxon>
        <taxon>eudicotyledons</taxon>
        <taxon>Gunneridae</taxon>
        <taxon>Pentapetalae</taxon>
        <taxon>rosids</taxon>
        <taxon>fabids</taxon>
        <taxon>Fabales</taxon>
        <taxon>Fabaceae</taxon>
        <taxon>Papilionoideae</taxon>
        <taxon>50 kb inversion clade</taxon>
        <taxon>NPAAA clade</taxon>
        <taxon>Hologalegina</taxon>
        <taxon>robinioid clade</taxon>
        <taxon>Loteae</taxon>
        <taxon>Lotus</taxon>
    </lineage>
</organism>
<dbReference type="InterPro" id="IPR013187">
    <property type="entry name" value="F-box-assoc_dom_typ3"/>
</dbReference>
<dbReference type="SUPFAM" id="SSF81383">
    <property type="entry name" value="F-box domain"/>
    <property type="match status" value="1"/>
</dbReference>
<reference evidence="2" key="1">
    <citation type="submission" date="2012-05" db="EMBL/GenBank/DDBJ databases">
        <authorList>
            <person name="Krishnakumar V."/>
            <person name="Cheung F."/>
            <person name="Xiao Y."/>
            <person name="Chan A."/>
            <person name="Moskal W.A."/>
            <person name="Town C.D."/>
        </authorList>
    </citation>
    <scope>NUCLEOTIDE SEQUENCE</scope>
</reference>
<dbReference type="Pfam" id="PF00646">
    <property type="entry name" value="F-box"/>
    <property type="match status" value="1"/>
</dbReference>
<dbReference type="AlphaFoldDB" id="I3SBY9"/>
<dbReference type="Pfam" id="PF08268">
    <property type="entry name" value="FBA_3"/>
    <property type="match status" value="1"/>
</dbReference>
<dbReference type="InterPro" id="IPR036047">
    <property type="entry name" value="F-box-like_dom_sf"/>
</dbReference>
<dbReference type="EMBL" id="BT137986">
    <property type="protein sequence ID" value="AFK37781.1"/>
    <property type="molecule type" value="mRNA"/>
</dbReference>
<sequence>MKRRRDSIESARVAVEVDDEPESQQLGASLADLPTHITTDILLRLPVKSILICKCVCRSLKAMISDPHFAKLHFQHSQSGFMIRAKDKKLSGIVYLLERETEKFENDDDDSQFCCCENSIMRPECNCHFILEHKVKLPFRGAKLVWGNRDESKKRGRPTGRENHYFNFEGEDGKFAVVNSCNGLICLCDRERDYFVVCNPITGEFIRLPQTSRIGKTNKFSIQEIYAGFGFQPKNNEYKVVRILRGLQFYHGIMAAEVHTLGTSTWRNVEVNSMYFYHLRFPTCVSGALHWIGSYHGTLSILCFDFESERFRSFPTPPCLYQSCTESITMGELRGSLYICDSFSKGTPFVMWIMKEYGFKESWTKIFSFDTMSSYRWPFGGLYWPVKHFKNGSAILMYHSYNFFIYYEPGKDGFKIFKVRGTQSRFDVIPHIPSFISLKDVVKGDNIEVLNVHSRYEEFKFMEENADLFLAKVNDKVGILYTISTDDEE</sequence>